<feature type="transmembrane region" description="Helical" evidence="2">
    <location>
        <begin position="268"/>
        <end position="294"/>
    </location>
</feature>
<dbReference type="AlphaFoldDB" id="A0A509EL15"/>
<reference evidence="3 4" key="1">
    <citation type="submission" date="2019-06" db="EMBL/GenBank/DDBJ databases">
        <authorList>
            <person name="Rodrigo-Torres L."/>
            <person name="Arahal R. D."/>
            <person name="Lucena T."/>
        </authorList>
    </citation>
    <scope>NUCLEOTIDE SEQUENCE [LARGE SCALE GENOMIC DNA]</scope>
    <source>
        <strain evidence="3 4">SB0023/3</strain>
    </source>
</reference>
<dbReference type="GO" id="GO:0032153">
    <property type="term" value="C:cell division site"/>
    <property type="evidence" value="ECO:0007669"/>
    <property type="project" value="TreeGrafter"/>
</dbReference>
<keyword evidence="4" id="KW-1185">Reference proteome</keyword>
<evidence type="ECO:0000256" key="1">
    <source>
        <dbReference type="SAM" id="MobiDB-lite"/>
    </source>
</evidence>
<evidence type="ECO:0000313" key="3">
    <source>
        <dbReference type="EMBL" id="VUD74831.1"/>
    </source>
</evidence>
<keyword evidence="2" id="KW-0472">Membrane</keyword>
<dbReference type="InterPro" id="IPR004513">
    <property type="entry name" value="FtsX"/>
</dbReference>
<feature type="transmembrane region" description="Helical" evidence="2">
    <location>
        <begin position="210"/>
        <end position="232"/>
    </location>
</feature>
<protein>
    <recommendedName>
        <fullName evidence="5">Cell division protein FtsX</fullName>
    </recommendedName>
</protein>
<feature type="compositionally biased region" description="Basic and acidic residues" evidence="1">
    <location>
        <begin position="1"/>
        <end position="10"/>
    </location>
</feature>
<feature type="region of interest" description="Disordered" evidence="1">
    <location>
        <begin position="1"/>
        <end position="51"/>
    </location>
</feature>
<evidence type="ECO:0000313" key="4">
    <source>
        <dbReference type="Proteomes" id="UP000410984"/>
    </source>
</evidence>
<dbReference type="PANTHER" id="PTHR47755">
    <property type="entry name" value="CELL DIVISION PROTEIN FTSX"/>
    <property type="match status" value="1"/>
</dbReference>
<feature type="transmembrane region" description="Helical" evidence="2">
    <location>
        <begin position="314"/>
        <end position="334"/>
    </location>
</feature>
<gene>
    <name evidence="3" type="ORF">MET9862_05464</name>
</gene>
<dbReference type="EMBL" id="CABFPH010000162">
    <property type="protein sequence ID" value="VUD74831.1"/>
    <property type="molecule type" value="Genomic_DNA"/>
</dbReference>
<organism evidence="3 4">
    <name type="scientific">Methylobacterium symbioticum</name>
    <dbReference type="NCBI Taxonomy" id="2584084"/>
    <lineage>
        <taxon>Bacteria</taxon>
        <taxon>Pseudomonadati</taxon>
        <taxon>Pseudomonadota</taxon>
        <taxon>Alphaproteobacteria</taxon>
        <taxon>Hyphomicrobiales</taxon>
        <taxon>Methylobacteriaceae</taxon>
        <taxon>Methylobacterium</taxon>
    </lineage>
</organism>
<evidence type="ECO:0008006" key="5">
    <source>
        <dbReference type="Google" id="ProtNLM"/>
    </source>
</evidence>
<name>A0A509EL15_9HYPH</name>
<dbReference type="GO" id="GO:0051301">
    <property type="term" value="P:cell division"/>
    <property type="evidence" value="ECO:0007669"/>
    <property type="project" value="InterPro"/>
</dbReference>
<dbReference type="Proteomes" id="UP000410984">
    <property type="component" value="Unassembled WGS sequence"/>
</dbReference>
<keyword evidence="2" id="KW-0812">Transmembrane</keyword>
<evidence type="ECO:0000256" key="2">
    <source>
        <dbReference type="SAM" id="Phobius"/>
    </source>
</evidence>
<dbReference type="GO" id="GO:0016020">
    <property type="term" value="C:membrane"/>
    <property type="evidence" value="ECO:0007669"/>
    <property type="project" value="InterPro"/>
</dbReference>
<sequence length="344" mass="35525">MVDPTTRRPEAPAMPAHEAQPEGRAPERAPARSAAGSMVTAAPDPGLPLRRNAPLVPTDSAASRSLAAVIAILTFLAGLCAGTAEMVATSAGQWQGSVAREVTIQVRPGPGRDIDADLAKAQGIAKAEPGIAEARAFSKAEAERLLEPWLGSGLDLSDLPVPRLITLKLGTPAPDLKHLRASLTDALPGVASLDDHVLWLQRLSTMANTFVGVGIGIVALVLVATGLAVAFATRGAMAGNKEVVEVLHFVGADDDFIARAFQRRFFGLGLRGGAIGAGSALLAFALAGLLSRAWRSGPAGDEIEALFGAFSVGWRGYASVLAIGVIASLVTGVVSRLTVRRFLA</sequence>
<proteinExistence type="predicted"/>
<accession>A0A509EL15</accession>
<feature type="compositionally biased region" description="Basic and acidic residues" evidence="1">
    <location>
        <begin position="19"/>
        <end position="30"/>
    </location>
</feature>
<keyword evidence="2" id="KW-1133">Transmembrane helix</keyword>
<dbReference type="PANTHER" id="PTHR47755:SF1">
    <property type="entry name" value="CELL DIVISION PROTEIN FTSX"/>
    <property type="match status" value="1"/>
</dbReference>